<name>A0AAF5DHT7_STRER</name>
<dbReference type="Proteomes" id="UP000035681">
    <property type="component" value="Unplaced"/>
</dbReference>
<dbReference type="AlphaFoldDB" id="A0AAF5DHT7"/>
<feature type="region of interest" description="Disordered" evidence="2">
    <location>
        <begin position="751"/>
        <end position="780"/>
    </location>
</feature>
<reference evidence="4" key="1">
    <citation type="submission" date="2024-02" db="UniProtKB">
        <authorList>
            <consortium name="WormBaseParasite"/>
        </authorList>
    </citation>
    <scope>IDENTIFICATION</scope>
</reference>
<accession>A0AAF5DHT7</accession>
<evidence type="ECO:0000256" key="1">
    <source>
        <dbReference type="SAM" id="Coils"/>
    </source>
</evidence>
<evidence type="ECO:0000313" key="4">
    <source>
        <dbReference type="WBParaSite" id="TCONS_00012809.p1"/>
    </source>
</evidence>
<keyword evidence="3" id="KW-1185">Reference proteome</keyword>
<sequence>MHSKNKKRGPLKARKQFYKNHRKGRGRNLFSAKSRYIQQESSSKSSDKIPALNSRHIKFESSSDEDVKSSAKYGSAPGSALTIHNLPSHKERKRIPTISAMEHDSDNDGDVTMQSITSFESETTPIAKPKDSSGGFDYTSDYDHDALVESGNTNTDDDIAIPKISSDKSNKAYLSSEEALVKPNALSRESTDTSVPAGPTHIVPVPTPSPDPDAGLDPDADPDLMEIGTADIEGISTSYRRSLTPPTLRPPRCPISMATRSRPRIRCFSCGTYDINFKRHWTTKCGRDTVKFLEPYKYYLNLSKGDRSAEIQENLKKNLKMSYTLVNDTEMSTKPKIHACKVHGPWTNPLFSEYIEDRRNTHKHSSRLFAGDIRVVQPFNAQNSLLSNMLLNLCGNVLRPNDIRSIVISIDSHFPDFIAIISNVSTGSTTSNYFKAIYHFLNFLSSRKTTLDEQGIVVSNMIDKAIQRIKRLEPKYSGKKITEALMISPKINKLKHYSYYMKMVRRIDLEIPKNPDLTYNEFKRFQYIYVLLVVASNGGRPEFAYKQTVGDIDIVFEDGKKYIFHSFFGKQKSLTCHVLSKKKELKFVDHFMVARENIIRKLFSDRSILQDPVNKDERLFFQENGGPLPSNVNYYLVELLKEVGWEKDDGSVYTFRQAAVTSAKYTENETDITAFLRAYSTKTSAAIYDKKIAKKVAIKACKLLRALENEDENLCEEQKSKYYIDGKFNVDSIPPELREILVDNDNVIGNNPEPNINSNTTPRCVSKSPTTTISDSETDVPTTTSHGKFIGLSFGKRDETFSKIQLPIFINCLFDISSHTIDSLKVGNKWLPDFKHYVFNSIALLNFFDSSITNHAMRELAKVLEVEDHNINSTIKLLNSLFTEQKRIMIICALIKYSDVALTEVASLPKAKFDEFVDTKINRLAKKLQITFFWRTDLRVQAINVLNNCVFVDYSELTKIINKYGGKKKYQEISSKFKINYIKKVIETLKTSLPTNIDEVRQIQLFDKDAYLRQQLEEKLKYQKELEAELERLRELKIESVGDARKKLKCRVSELSATYMEVNASINEINESLNKSNE</sequence>
<organism evidence="3 4">
    <name type="scientific">Strongyloides stercoralis</name>
    <name type="common">Threadworm</name>
    <dbReference type="NCBI Taxonomy" id="6248"/>
    <lineage>
        <taxon>Eukaryota</taxon>
        <taxon>Metazoa</taxon>
        <taxon>Ecdysozoa</taxon>
        <taxon>Nematoda</taxon>
        <taxon>Chromadorea</taxon>
        <taxon>Rhabditida</taxon>
        <taxon>Tylenchina</taxon>
        <taxon>Panagrolaimomorpha</taxon>
        <taxon>Strongyloidoidea</taxon>
        <taxon>Strongyloididae</taxon>
        <taxon>Strongyloides</taxon>
    </lineage>
</organism>
<evidence type="ECO:0000256" key="2">
    <source>
        <dbReference type="SAM" id="MobiDB-lite"/>
    </source>
</evidence>
<dbReference type="WBParaSite" id="TCONS_00012809.p1">
    <property type="protein sequence ID" value="TCONS_00012809.p1"/>
    <property type="gene ID" value="XLOC_008510"/>
</dbReference>
<feature type="compositionally biased region" description="Basic residues" evidence="2">
    <location>
        <begin position="1"/>
        <end position="26"/>
    </location>
</feature>
<feature type="compositionally biased region" description="Basic and acidic residues" evidence="2">
    <location>
        <begin position="57"/>
        <end position="69"/>
    </location>
</feature>
<feature type="region of interest" description="Disordered" evidence="2">
    <location>
        <begin position="183"/>
        <end position="217"/>
    </location>
</feature>
<feature type="coiled-coil region" evidence="1">
    <location>
        <begin position="1012"/>
        <end position="1039"/>
    </location>
</feature>
<protein>
    <submittedName>
        <fullName evidence="4">Uncharacterized protein</fullName>
    </submittedName>
</protein>
<feature type="region of interest" description="Disordered" evidence="2">
    <location>
        <begin position="1"/>
        <end position="92"/>
    </location>
</feature>
<evidence type="ECO:0000313" key="3">
    <source>
        <dbReference type="Proteomes" id="UP000035681"/>
    </source>
</evidence>
<feature type="region of interest" description="Disordered" evidence="2">
    <location>
        <begin position="119"/>
        <end position="142"/>
    </location>
</feature>
<keyword evidence="1" id="KW-0175">Coiled coil</keyword>
<proteinExistence type="predicted"/>